<evidence type="ECO:0000256" key="2">
    <source>
        <dbReference type="ARBA" id="ARBA00004740"/>
    </source>
</evidence>
<dbReference type="Proteomes" id="UP000746690">
    <property type="component" value="Unassembled WGS sequence"/>
</dbReference>
<gene>
    <name evidence="12" type="ORF">HHX25_00630</name>
</gene>
<dbReference type="InterPro" id="IPR050887">
    <property type="entry name" value="Beta-mannosidase_GH2"/>
</dbReference>
<dbReference type="EMBL" id="JABBHF010000001">
    <property type="protein sequence ID" value="NMH85997.1"/>
    <property type="molecule type" value="Genomic_DNA"/>
</dbReference>
<dbReference type="Pfam" id="PF22666">
    <property type="entry name" value="Glyco_hydro_2_N2"/>
    <property type="match status" value="1"/>
</dbReference>
<comment type="similarity">
    <text evidence="6">Belongs to the glycosyl hydrolase 2 family. Beta-mannosidase B subfamily.</text>
</comment>
<dbReference type="Gene3D" id="3.20.20.80">
    <property type="entry name" value="Glycosidases"/>
    <property type="match status" value="1"/>
</dbReference>
<dbReference type="InterPro" id="IPR041447">
    <property type="entry name" value="Mannosidase_ig"/>
</dbReference>
<dbReference type="Gene3D" id="2.60.40.10">
    <property type="entry name" value="Immunoglobulins"/>
    <property type="match status" value="2"/>
</dbReference>
<evidence type="ECO:0000259" key="10">
    <source>
        <dbReference type="Pfam" id="PF17786"/>
    </source>
</evidence>
<dbReference type="InterPro" id="IPR036156">
    <property type="entry name" value="Beta-gal/glucu_dom_sf"/>
</dbReference>
<name>A0ABX1RR15_9FLAO</name>
<evidence type="ECO:0000256" key="5">
    <source>
        <dbReference type="ARBA" id="ARBA00023295"/>
    </source>
</evidence>
<evidence type="ECO:0000259" key="11">
    <source>
        <dbReference type="Pfam" id="PF22666"/>
    </source>
</evidence>
<dbReference type="PANTHER" id="PTHR43730:SF1">
    <property type="entry name" value="BETA-MANNOSIDASE"/>
    <property type="match status" value="1"/>
</dbReference>
<protein>
    <recommendedName>
        <fullName evidence="7">Beta-mannosidase B</fullName>
        <ecNumber evidence="3">3.2.1.25</ecNumber>
    </recommendedName>
    <alternativeName>
        <fullName evidence="8">Mannanase B</fullName>
    </alternativeName>
</protein>
<feature type="domain" description="Glycoside hydrolase family 2 immunoglobulin-like beta-sandwich" evidence="9">
    <location>
        <begin position="213"/>
        <end position="325"/>
    </location>
</feature>
<dbReference type="InterPro" id="IPR008979">
    <property type="entry name" value="Galactose-bd-like_sf"/>
</dbReference>
<evidence type="ECO:0000256" key="6">
    <source>
        <dbReference type="ARBA" id="ARBA00038429"/>
    </source>
</evidence>
<dbReference type="InterPro" id="IPR013783">
    <property type="entry name" value="Ig-like_fold"/>
</dbReference>
<sequence>MKNISQEEKDFMSRDGIVSNEKIVFDLSGNNWQMEGIRPDEGVKIGFHELNFDITGDSFNWIYAKVPGDVYTDLWRAGRLEDPHFGRNSLKAKWVPENEWWYKRQFDVPKEMFNKRIQLVFDGVDFACDVWLNGKFLGTHEGMFSKFKFDVSKTIRFENLRFGTNVLMIRLHPAPRRYSQVAGRKPAWHGDYWVSLPPTGIWKPVYLEAMGTVTIEDTYVKSTLLSENSAKLDIEVELENHNDSFKDVQLKVEVEGENFKSKVYEVSAMVSVANGTNNFTLNLDVDDAKLWWPWDLGDQNLYTAKVTVLEGENHHDTVTTSFGIREVKMVHNPGFTKDQVENPWTVLINGKRHFMRSGTWGGPPDIFMGRAHKSKYKELIRLAKEANFNNLRIFGWHPEEIPYFYQLCNEAGITVWQDVLPLASLSLPKDEAFKQAVFGEAVASVKEQRNHPCIVLLEGSEELFMTASDPQHNLNFVNELGKAIKPYTSLHYIPSSPLSDEVGVNLGFKPNESYHANDLFYGEGEFVMEDYFPSLDYAVIPELAISSCPNVESIKKFIPENEIWPPGPSWGHHWTDFDALRTLNFEVLGDQSRDSLEKFVEATQIAQGVIFQYALEHFRTRKPRTSAICICHYITFAPDMKWGIVDYYQEKKLSFDHVRKAYQPVLITMKHYNRRWLPGEVFKGELWVVNDYYELYSNCKATIKFLNNNKSIVKEEHFDFSEIAADSSAKYVDVSCKVPGELGDRFYVEVELVDVEGSVLSTNDYMLLVADKVKDKAVLRTIGLEAFNIKQKYGWANYFRYYPGLGAEESVNEADKEMPTARGF</sequence>
<dbReference type="InterPro" id="IPR017853">
    <property type="entry name" value="GH"/>
</dbReference>
<feature type="domain" description="Mannosidase Ig/CBM-like" evidence="10">
    <location>
        <begin position="685"/>
        <end position="766"/>
    </location>
</feature>
<comment type="catalytic activity">
    <reaction evidence="1">
        <text>Hydrolysis of terminal, non-reducing beta-D-mannose residues in beta-D-mannosides.</text>
        <dbReference type="EC" id="3.2.1.25"/>
    </reaction>
</comment>
<accession>A0ABX1RR15</accession>
<dbReference type="SUPFAM" id="SSF51445">
    <property type="entry name" value="(Trans)glycosidases"/>
    <property type="match status" value="1"/>
</dbReference>
<evidence type="ECO:0000256" key="4">
    <source>
        <dbReference type="ARBA" id="ARBA00022801"/>
    </source>
</evidence>
<comment type="caution">
    <text evidence="12">The sequence shown here is derived from an EMBL/GenBank/DDBJ whole genome shotgun (WGS) entry which is preliminary data.</text>
</comment>
<evidence type="ECO:0000256" key="1">
    <source>
        <dbReference type="ARBA" id="ARBA00000829"/>
    </source>
</evidence>
<dbReference type="SUPFAM" id="SSF49303">
    <property type="entry name" value="beta-Galactosidase/glucuronidase domain"/>
    <property type="match status" value="2"/>
</dbReference>
<keyword evidence="5" id="KW-0326">Glycosidase</keyword>
<dbReference type="Gene3D" id="2.60.120.260">
    <property type="entry name" value="Galactose-binding domain-like"/>
    <property type="match status" value="1"/>
</dbReference>
<dbReference type="Pfam" id="PF00703">
    <property type="entry name" value="Glyco_hydro_2"/>
    <property type="match status" value="1"/>
</dbReference>
<dbReference type="RefSeq" id="WP_169669032.1">
    <property type="nucleotide sequence ID" value="NZ_JABBHF010000001.1"/>
</dbReference>
<dbReference type="InterPro" id="IPR006102">
    <property type="entry name" value="Ig-like_GH2"/>
</dbReference>
<dbReference type="EC" id="3.2.1.25" evidence="3"/>
<reference evidence="12 13" key="1">
    <citation type="submission" date="2020-04" db="EMBL/GenBank/DDBJ databases">
        <title>A Flavivirga sp. nov.</title>
        <authorList>
            <person name="Sun X."/>
        </authorList>
    </citation>
    <scope>NUCLEOTIDE SEQUENCE [LARGE SCALE GENOMIC DNA]</scope>
    <source>
        <strain evidence="12 13">Y03</strain>
    </source>
</reference>
<evidence type="ECO:0000313" key="12">
    <source>
        <dbReference type="EMBL" id="NMH85997.1"/>
    </source>
</evidence>
<comment type="pathway">
    <text evidence="2">Glycan metabolism; N-glycan degradation.</text>
</comment>
<evidence type="ECO:0000313" key="13">
    <source>
        <dbReference type="Proteomes" id="UP000746690"/>
    </source>
</evidence>
<proteinExistence type="inferred from homology"/>
<dbReference type="Pfam" id="PF17786">
    <property type="entry name" value="Mannosidase_ig"/>
    <property type="match status" value="1"/>
</dbReference>
<keyword evidence="13" id="KW-1185">Reference proteome</keyword>
<evidence type="ECO:0000256" key="3">
    <source>
        <dbReference type="ARBA" id="ARBA00012754"/>
    </source>
</evidence>
<dbReference type="SUPFAM" id="SSF49785">
    <property type="entry name" value="Galactose-binding domain-like"/>
    <property type="match status" value="1"/>
</dbReference>
<evidence type="ECO:0000256" key="8">
    <source>
        <dbReference type="ARBA" id="ARBA00041614"/>
    </source>
</evidence>
<keyword evidence="4" id="KW-0378">Hydrolase</keyword>
<dbReference type="PANTHER" id="PTHR43730">
    <property type="entry name" value="BETA-MANNOSIDASE"/>
    <property type="match status" value="1"/>
</dbReference>
<evidence type="ECO:0000259" key="9">
    <source>
        <dbReference type="Pfam" id="PF00703"/>
    </source>
</evidence>
<feature type="domain" description="Beta-mannosidase-like galactose-binding" evidence="11">
    <location>
        <begin position="60"/>
        <end position="188"/>
    </location>
</feature>
<organism evidence="12 13">
    <name type="scientific">Flavivirga algicola</name>
    <dbReference type="NCBI Taxonomy" id="2729136"/>
    <lineage>
        <taxon>Bacteria</taxon>
        <taxon>Pseudomonadati</taxon>
        <taxon>Bacteroidota</taxon>
        <taxon>Flavobacteriia</taxon>
        <taxon>Flavobacteriales</taxon>
        <taxon>Flavobacteriaceae</taxon>
        <taxon>Flavivirga</taxon>
    </lineage>
</organism>
<evidence type="ECO:0000256" key="7">
    <source>
        <dbReference type="ARBA" id="ARBA00041069"/>
    </source>
</evidence>
<dbReference type="InterPro" id="IPR054593">
    <property type="entry name" value="Beta-mannosidase-like_N2"/>
</dbReference>